<comment type="catalytic activity">
    <reaction evidence="1">
        <text>inosine + phosphate = alpha-D-ribose 1-phosphate + hypoxanthine</text>
        <dbReference type="Rhea" id="RHEA:27646"/>
        <dbReference type="ChEBI" id="CHEBI:17368"/>
        <dbReference type="ChEBI" id="CHEBI:17596"/>
        <dbReference type="ChEBI" id="CHEBI:43474"/>
        <dbReference type="ChEBI" id="CHEBI:57720"/>
        <dbReference type="EC" id="2.4.2.1"/>
    </reaction>
    <physiologicalReaction direction="left-to-right" evidence="1">
        <dbReference type="Rhea" id="RHEA:27647"/>
    </physiologicalReaction>
</comment>
<dbReference type="Pfam" id="PF02578">
    <property type="entry name" value="Cu-oxidase_4"/>
    <property type="match status" value="1"/>
</dbReference>
<sequence length="167" mass="19547">MVNGHDFTENNEFDGFITKEKNHAFAIKTADCIPLIIWDESKELLCGLHCGWKGLQQGIIGKILEENNHQSLTKAYIGPHICKDYFEVRQDLIDEFMQSGNDIRPYLAQRSNKIFMNLRQLCVDELHEYGIEIYTKYSPCSYTENDHFFSWRRDPGNPLRNLTIAWL</sequence>
<reference evidence="10" key="1">
    <citation type="journal article" date="2011" name="Environ. Microbiol.">
        <title>Time-series analyses of Monterey Bay coastal microbial picoplankton using a 'genome proxy' microarray.</title>
        <authorList>
            <person name="Rich V.I."/>
            <person name="Pham V.D."/>
            <person name="Eppley J."/>
            <person name="Shi Y."/>
            <person name="DeLong E.F."/>
        </authorList>
    </citation>
    <scope>NUCLEOTIDE SEQUENCE</scope>
</reference>
<dbReference type="GO" id="GO:0005507">
    <property type="term" value="F:copper ion binding"/>
    <property type="evidence" value="ECO:0007669"/>
    <property type="project" value="TreeGrafter"/>
</dbReference>
<dbReference type="SUPFAM" id="SSF64438">
    <property type="entry name" value="CNF1/YfiH-like putative cysteine hydrolases"/>
    <property type="match status" value="1"/>
</dbReference>
<evidence type="ECO:0000256" key="5">
    <source>
        <dbReference type="ARBA" id="ARBA00022801"/>
    </source>
</evidence>
<dbReference type="EMBL" id="GU474846">
    <property type="protein sequence ID" value="ADI16764.1"/>
    <property type="molecule type" value="Genomic_DNA"/>
</dbReference>
<comment type="similarity">
    <text evidence="2">Belongs to the purine nucleoside phosphorylase YfiH/LACC1 family.</text>
</comment>
<dbReference type="PANTHER" id="PTHR30616">
    <property type="entry name" value="UNCHARACTERIZED PROTEIN YFIH"/>
    <property type="match status" value="1"/>
</dbReference>
<evidence type="ECO:0000256" key="7">
    <source>
        <dbReference type="ARBA" id="ARBA00047989"/>
    </source>
</evidence>
<keyword evidence="6" id="KW-0862">Zinc</keyword>
<dbReference type="InterPro" id="IPR038371">
    <property type="entry name" value="Cu_polyphenol_OxRdtase_sf"/>
</dbReference>
<protein>
    <submittedName>
        <fullName evidence="10">Uncharacterized conserved protein</fullName>
    </submittedName>
</protein>
<dbReference type="AlphaFoldDB" id="E0XQS3"/>
<dbReference type="InterPro" id="IPR011324">
    <property type="entry name" value="Cytotoxic_necrot_fac-like_cat"/>
</dbReference>
<organism evidence="10">
    <name type="scientific">uncultured gamma proteobacterium HF0010_11B23</name>
    <dbReference type="NCBI Taxonomy" id="710979"/>
    <lineage>
        <taxon>Bacteria</taxon>
        <taxon>Pseudomonadati</taxon>
        <taxon>Pseudomonadota</taxon>
        <taxon>Gammaproteobacteria</taxon>
        <taxon>environmental samples</taxon>
    </lineage>
</organism>
<proteinExistence type="inferred from homology"/>
<comment type="catalytic activity">
    <reaction evidence="9">
        <text>S-methyl-5'-thioadenosine + phosphate = 5-(methylsulfanyl)-alpha-D-ribose 1-phosphate + adenine</text>
        <dbReference type="Rhea" id="RHEA:11852"/>
        <dbReference type="ChEBI" id="CHEBI:16708"/>
        <dbReference type="ChEBI" id="CHEBI:17509"/>
        <dbReference type="ChEBI" id="CHEBI:43474"/>
        <dbReference type="ChEBI" id="CHEBI:58533"/>
        <dbReference type="EC" id="2.4.2.28"/>
    </reaction>
    <physiologicalReaction direction="left-to-right" evidence="9">
        <dbReference type="Rhea" id="RHEA:11853"/>
    </physiologicalReaction>
</comment>
<dbReference type="Gene3D" id="3.60.140.10">
    <property type="entry name" value="CNF1/YfiH-like putative cysteine hydrolases"/>
    <property type="match status" value="1"/>
</dbReference>
<evidence type="ECO:0000256" key="8">
    <source>
        <dbReference type="ARBA" id="ARBA00048968"/>
    </source>
</evidence>
<evidence type="ECO:0000256" key="2">
    <source>
        <dbReference type="ARBA" id="ARBA00007353"/>
    </source>
</evidence>
<evidence type="ECO:0000313" key="10">
    <source>
        <dbReference type="EMBL" id="ADI16764.1"/>
    </source>
</evidence>
<evidence type="ECO:0000256" key="6">
    <source>
        <dbReference type="ARBA" id="ARBA00022833"/>
    </source>
</evidence>
<dbReference type="PANTHER" id="PTHR30616:SF2">
    <property type="entry name" value="PURINE NUCLEOSIDE PHOSPHORYLASE LACC1"/>
    <property type="match status" value="1"/>
</dbReference>
<keyword evidence="5" id="KW-0378">Hydrolase</keyword>
<evidence type="ECO:0000256" key="4">
    <source>
        <dbReference type="ARBA" id="ARBA00022723"/>
    </source>
</evidence>
<keyword evidence="3" id="KW-0808">Transferase</keyword>
<dbReference type="GO" id="GO:0016787">
    <property type="term" value="F:hydrolase activity"/>
    <property type="evidence" value="ECO:0007669"/>
    <property type="project" value="UniProtKB-KW"/>
</dbReference>
<name>E0XQS3_9GAMM</name>
<keyword evidence="4" id="KW-0479">Metal-binding</keyword>
<accession>E0XQS3</accession>
<evidence type="ECO:0000256" key="3">
    <source>
        <dbReference type="ARBA" id="ARBA00022679"/>
    </source>
</evidence>
<evidence type="ECO:0000256" key="9">
    <source>
        <dbReference type="ARBA" id="ARBA00049893"/>
    </source>
</evidence>
<comment type="catalytic activity">
    <reaction evidence="7">
        <text>adenosine + H2O + H(+) = inosine + NH4(+)</text>
        <dbReference type="Rhea" id="RHEA:24408"/>
        <dbReference type="ChEBI" id="CHEBI:15377"/>
        <dbReference type="ChEBI" id="CHEBI:15378"/>
        <dbReference type="ChEBI" id="CHEBI:16335"/>
        <dbReference type="ChEBI" id="CHEBI:17596"/>
        <dbReference type="ChEBI" id="CHEBI:28938"/>
        <dbReference type="EC" id="3.5.4.4"/>
    </reaction>
    <physiologicalReaction direction="left-to-right" evidence="7">
        <dbReference type="Rhea" id="RHEA:24409"/>
    </physiologicalReaction>
</comment>
<dbReference type="GO" id="GO:0017061">
    <property type="term" value="F:S-methyl-5-thioadenosine phosphorylase activity"/>
    <property type="evidence" value="ECO:0007669"/>
    <property type="project" value="UniProtKB-EC"/>
</dbReference>
<dbReference type="InterPro" id="IPR003730">
    <property type="entry name" value="Cu_polyphenol_OxRdtase"/>
</dbReference>
<comment type="catalytic activity">
    <reaction evidence="8">
        <text>adenosine + phosphate = alpha-D-ribose 1-phosphate + adenine</text>
        <dbReference type="Rhea" id="RHEA:27642"/>
        <dbReference type="ChEBI" id="CHEBI:16335"/>
        <dbReference type="ChEBI" id="CHEBI:16708"/>
        <dbReference type="ChEBI" id="CHEBI:43474"/>
        <dbReference type="ChEBI" id="CHEBI:57720"/>
        <dbReference type="EC" id="2.4.2.1"/>
    </reaction>
    <physiologicalReaction direction="left-to-right" evidence="8">
        <dbReference type="Rhea" id="RHEA:27643"/>
    </physiologicalReaction>
</comment>
<evidence type="ECO:0000256" key="1">
    <source>
        <dbReference type="ARBA" id="ARBA00000553"/>
    </source>
</evidence>
<dbReference type="CDD" id="cd16833">
    <property type="entry name" value="YfiH"/>
    <property type="match status" value="1"/>
</dbReference>